<evidence type="ECO:0000256" key="2">
    <source>
        <dbReference type="ARBA" id="ARBA00023002"/>
    </source>
</evidence>
<evidence type="ECO:0000259" key="3">
    <source>
        <dbReference type="Pfam" id="PF01593"/>
    </source>
</evidence>
<comment type="similarity">
    <text evidence="1">Belongs to the flavin monoamine oxidase family.</text>
</comment>
<reference evidence="4" key="1">
    <citation type="submission" date="2020-05" db="EMBL/GenBank/DDBJ databases">
        <authorList>
            <person name="Chiriac C."/>
            <person name="Salcher M."/>
            <person name="Ghai R."/>
            <person name="Kavagutti S V."/>
        </authorList>
    </citation>
    <scope>NUCLEOTIDE SEQUENCE</scope>
</reference>
<name>A0A6J7G0G4_9ZZZZ</name>
<evidence type="ECO:0000313" key="4">
    <source>
        <dbReference type="EMBL" id="CAB4901387.1"/>
    </source>
</evidence>
<dbReference type="PANTHER" id="PTHR10742:SF386">
    <property type="entry name" value="LYSINE-SPECIFIC HISTONE DEMETHYLASE 1A"/>
    <property type="match status" value="1"/>
</dbReference>
<sequence length="456" mass="48313">MDRRHFLGLVGVAALGVATPESSAISLPARSSNPLPTASLVSRWDTDPWARGAYSALPAGTSPNVRRILADAVLGHRIVLAGEYASPYHPSTTTGAYLSGQHAAQRILNHAQPRTAIVIGAGMAGAAAAQKLAQAGVRVKVIEAQNRVGGRIRSENSWGAPVELGAAWIHGTRDNPIVPLAKKQNLPLIRTDYENSIARDTMTGRESEAADRRSTQLVRLTESIDDAWPPQSQSVGGWLANQGWKRDRIGVWAEATEITQEYGIDPAALGVRAYSEGGTYQGGDVMVGGGYSSIVSGLLTDVTVQRSTPIRDVSIAGQQVEMRTNDGRILRADAVVIAVPLALLRAQYPLIADLTPAVRRALTSLRTGDLEKVVLRYDRQWWGDYRVYGIVGGGAPGAPAGSPAALRWTEFYSLTDVLGFPALVGFSGGSAAATRPKSDAGCVREATAALQAAFHG</sequence>
<dbReference type="GO" id="GO:0016491">
    <property type="term" value="F:oxidoreductase activity"/>
    <property type="evidence" value="ECO:0007669"/>
    <property type="project" value="InterPro"/>
</dbReference>
<proteinExistence type="inferred from homology"/>
<dbReference type="EMBL" id="CAFBMR010000002">
    <property type="protein sequence ID" value="CAB4901387.1"/>
    <property type="molecule type" value="Genomic_DNA"/>
</dbReference>
<dbReference type="Gene3D" id="3.90.660.10">
    <property type="match status" value="1"/>
</dbReference>
<dbReference type="InterPro" id="IPR002937">
    <property type="entry name" value="Amino_oxidase"/>
</dbReference>
<feature type="domain" description="Amine oxidase" evidence="3">
    <location>
        <begin position="123"/>
        <end position="454"/>
    </location>
</feature>
<dbReference type="Pfam" id="PF01593">
    <property type="entry name" value="Amino_oxidase"/>
    <property type="match status" value="2"/>
</dbReference>
<dbReference type="InterPro" id="IPR036188">
    <property type="entry name" value="FAD/NAD-bd_sf"/>
</dbReference>
<feature type="domain" description="Amine oxidase" evidence="3">
    <location>
        <begin position="32"/>
        <end position="108"/>
    </location>
</feature>
<dbReference type="Gene3D" id="3.50.50.60">
    <property type="entry name" value="FAD/NAD(P)-binding domain"/>
    <property type="match status" value="2"/>
</dbReference>
<keyword evidence="2" id="KW-0560">Oxidoreductase</keyword>
<dbReference type="AlphaFoldDB" id="A0A6J7G0G4"/>
<evidence type="ECO:0000256" key="1">
    <source>
        <dbReference type="ARBA" id="ARBA00005995"/>
    </source>
</evidence>
<dbReference type="InterPro" id="IPR050281">
    <property type="entry name" value="Flavin_monoamine_oxidase"/>
</dbReference>
<organism evidence="4">
    <name type="scientific">freshwater metagenome</name>
    <dbReference type="NCBI Taxonomy" id="449393"/>
    <lineage>
        <taxon>unclassified sequences</taxon>
        <taxon>metagenomes</taxon>
        <taxon>ecological metagenomes</taxon>
    </lineage>
</organism>
<protein>
    <submittedName>
        <fullName evidence="4">Unannotated protein</fullName>
    </submittedName>
</protein>
<dbReference type="SUPFAM" id="SSF51905">
    <property type="entry name" value="FAD/NAD(P)-binding domain"/>
    <property type="match status" value="2"/>
</dbReference>
<accession>A0A6J7G0G4</accession>
<dbReference type="PANTHER" id="PTHR10742">
    <property type="entry name" value="FLAVIN MONOAMINE OXIDASE"/>
    <property type="match status" value="1"/>
</dbReference>
<gene>
    <name evidence="4" type="ORF">UFOPK3610_00146</name>
</gene>